<protein>
    <submittedName>
        <fullName evidence="3">Nitrile hydratase subunit beta</fullName>
    </submittedName>
</protein>
<reference evidence="3 4" key="1">
    <citation type="submission" date="2018-10" db="EMBL/GenBank/DDBJ databases">
        <title>Rhizobium etli, R. leguminosarum and a new Rhizobium genospecies from Phaseolus dumosus.</title>
        <authorList>
            <person name="Ramirez-Puebla S.T."/>
            <person name="Rogel-Hernandez M.A."/>
            <person name="Guerrero G."/>
            <person name="Ormeno-Orrillo E."/>
            <person name="Martinez-Romero J.C."/>
            <person name="Negrete-Yankelevich S."/>
            <person name="Martinez-Romero E."/>
        </authorList>
    </citation>
    <scope>NUCLEOTIDE SEQUENCE [LARGE SCALE GENOMIC DNA]</scope>
    <source>
        <strain evidence="3 4">CCGE525</strain>
        <plasmid evidence="4">prccge525c</plasmid>
    </source>
</reference>
<dbReference type="InterPro" id="IPR004232">
    <property type="entry name" value="CN_Hdrtase_a/SCN_Hdrlase_g"/>
</dbReference>
<dbReference type="AlphaFoldDB" id="A0A387FU55"/>
<dbReference type="InterPro" id="IPR008990">
    <property type="entry name" value="Elect_transpt_acc-like_dom_sf"/>
</dbReference>
<dbReference type="GO" id="GO:0003824">
    <property type="term" value="F:catalytic activity"/>
    <property type="evidence" value="ECO:0007669"/>
    <property type="project" value="InterPro"/>
</dbReference>
<evidence type="ECO:0000256" key="1">
    <source>
        <dbReference type="ARBA" id="ARBA00022723"/>
    </source>
</evidence>
<gene>
    <name evidence="3" type="ORF">CCGE525_24980</name>
</gene>
<evidence type="ECO:0000313" key="4">
    <source>
        <dbReference type="Proteomes" id="UP000282195"/>
    </source>
</evidence>
<dbReference type="Proteomes" id="UP000282195">
    <property type="component" value="Plasmid pRCCGE525c"/>
</dbReference>
<keyword evidence="3" id="KW-0614">Plasmid</keyword>
<evidence type="ECO:0000313" key="3">
    <source>
        <dbReference type="EMBL" id="AYG62108.1"/>
    </source>
</evidence>
<geneLocation type="plasmid" evidence="4">
    <name>prccge525c</name>
</geneLocation>
<evidence type="ECO:0000259" key="2">
    <source>
        <dbReference type="Pfam" id="PF02979"/>
    </source>
</evidence>
<dbReference type="SUPFAM" id="SSF56209">
    <property type="entry name" value="Nitrile hydratase alpha chain"/>
    <property type="match status" value="1"/>
</dbReference>
<dbReference type="SUPFAM" id="SSF50090">
    <property type="entry name" value="Electron transport accessory proteins"/>
    <property type="match status" value="1"/>
</dbReference>
<sequence length="142" mass="15800">MKSAHKPTRKIEGIAPAFGELPIFAVGQSVKVSDRAPVAHYRAPAYLRGKTAVVEAIMEPKAVNNEEEAFVENTPKVHNLIVCTLCSCYPRPVLGLPPDWHKLKPYRARAVYEPRKVLEEFGTNIPDDVEIRDSDQSARHAA</sequence>
<dbReference type="EMBL" id="CP032695">
    <property type="protein sequence ID" value="AYG62108.1"/>
    <property type="molecule type" value="Genomic_DNA"/>
</dbReference>
<feature type="domain" description="Nitrile hydratase alpha/Thiocyanate hydrolase gamma" evidence="2">
    <location>
        <begin position="41"/>
        <end position="139"/>
    </location>
</feature>
<keyword evidence="4" id="KW-1185">Reference proteome</keyword>
<name>A0A387FU55_9HYPH</name>
<dbReference type="Gene3D" id="3.90.330.10">
    <property type="entry name" value="Nitrile hydratase alpha /Thiocyanate hydrolase gamma"/>
    <property type="match status" value="1"/>
</dbReference>
<dbReference type="OrthoDB" id="3478924at2"/>
<dbReference type="Pfam" id="PF02979">
    <property type="entry name" value="NHase_alpha"/>
    <property type="match status" value="1"/>
</dbReference>
<organism evidence="3 4">
    <name type="scientific">Rhizobium jaguaris</name>
    <dbReference type="NCBI Taxonomy" id="1312183"/>
    <lineage>
        <taxon>Bacteria</taxon>
        <taxon>Pseudomonadati</taxon>
        <taxon>Pseudomonadota</taxon>
        <taxon>Alphaproteobacteria</taxon>
        <taxon>Hyphomicrobiales</taxon>
        <taxon>Rhizobiaceae</taxon>
        <taxon>Rhizobium/Agrobacterium group</taxon>
        <taxon>Rhizobium</taxon>
    </lineage>
</organism>
<keyword evidence="1" id="KW-0479">Metal-binding</keyword>
<dbReference type="KEGG" id="rjg:CCGE525_24980"/>
<dbReference type="GO" id="GO:0046914">
    <property type="term" value="F:transition metal ion binding"/>
    <property type="evidence" value="ECO:0007669"/>
    <property type="project" value="InterPro"/>
</dbReference>
<dbReference type="InterPro" id="IPR036648">
    <property type="entry name" value="CN_Hdrase_a/SCN_Hdrase_g_sf"/>
</dbReference>
<proteinExistence type="predicted"/>
<accession>A0A387FU55</accession>